<dbReference type="InterPro" id="IPR002931">
    <property type="entry name" value="Transglutaminase-like"/>
</dbReference>
<sequence>MRKIIQVAAAAMVVAGPCAQLQAAEFQPNFTIISDDITYTVNADATYTKDETETLRLNTEQSVKQGSQISLRYSTSLEDLEVRDAYTTTKDGKRIDVTPDKIMEQQSAESAGAPMFDDSKVKTVIFPAIEPGSTITLSEHRTRRKAMFPGQFSEIEYFRDHSDVRSAVVTVRAPASLKLYMDAPGMNGGQVTSDKPDTQVWRWTLENKPAHAPELDSVSANDHSPHVAVTTFPSFAAVGAAYQERAAPKAAVTPAVQAQADLLTKGITDRKEQAEALYNWVSTHVRYVAITLEFGGVVPHDADAILKAEYGDCKDHVTLLEALLAAKGIKSTPVLLNSGNQYSLPGVAAPLGVFDHVITYLPDFKLYVDSTAGLARFGTLPGPELGKSGLVMDDGSGNAKIVELPNGTPDSAQDRTTTRITLNSDGDVKGTSEVESTGSLDWISREVFASLAPGVEPQIASRLMSVTGQNGTGSYQHGDMHDLTKPLAYRTEFQVPGYVQLPGPGATPVPAGLGSLNDLAFTFEGLGPERRDFAMPFLNRHVTETTIITLADGMTVPNLPKPVKIVSPFGTYSATYVADGRTITVTRDLVISKQSILVQPDEYPELRKLALAVTRDLRTQLLYN</sequence>
<dbReference type="Proteomes" id="UP000199706">
    <property type="component" value="Unassembled WGS sequence"/>
</dbReference>
<accession>A0A1G7TIC1</accession>
<dbReference type="EMBL" id="FNCJ01000003">
    <property type="protein sequence ID" value="SDG34852.1"/>
    <property type="molecule type" value="Genomic_DNA"/>
</dbReference>
<dbReference type="Pfam" id="PF12969">
    <property type="entry name" value="DUF3857"/>
    <property type="match status" value="1"/>
</dbReference>
<dbReference type="Pfam" id="PF12970">
    <property type="entry name" value="DUF3858"/>
    <property type="match status" value="1"/>
</dbReference>
<feature type="domain" description="Transglutaminase-like" evidence="2">
    <location>
        <begin position="260"/>
        <end position="331"/>
    </location>
</feature>
<name>A0A1G7TIC1_9BURK</name>
<dbReference type="InterPro" id="IPR024544">
    <property type="entry name" value="DUF3858"/>
</dbReference>
<dbReference type="InterPro" id="IPR024618">
    <property type="entry name" value="DUF3857"/>
</dbReference>
<evidence type="ECO:0000259" key="2">
    <source>
        <dbReference type="Pfam" id="PF01841"/>
    </source>
</evidence>
<evidence type="ECO:0000256" key="1">
    <source>
        <dbReference type="SAM" id="SignalP"/>
    </source>
</evidence>
<evidence type="ECO:0000259" key="4">
    <source>
        <dbReference type="Pfam" id="PF12970"/>
    </source>
</evidence>
<dbReference type="AlphaFoldDB" id="A0A1G7TIC1"/>
<dbReference type="RefSeq" id="WP_090683052.1">
    <property type="nucleotide sequence ID" value="NZ_FNCJ01000003.1"/>
</dbReference>
<dbReference type="Gene3D" id="2.60.40.3140">
    <property type="match status" value="1"/>
</dbReference>
<feature type="domain" description="DUF3858" evidence="4">
    <location>
        <begin position="545"/>
        <end position="622"/>
    </location>
</feature>
<evidence type="ECO:0000313" key="6">
    <source>
        <dbReference type="Proteomes" id="UP000199706"/>
    </source>
</evidence>
<evidence type="ECO:0000313" key="5">
    <source>
        <dbReference type="EMBL" id="SDG34852.1"/>
    </source>
</evidence>
<protein>
    <submittedName>
        <fullName evidence="5">Transglutaminase-like superfamily protein</fullName>
    </submittedName>
</protein>
<feature type="domain" description="DUF3857" evidence="3">
    <location>
        <begin position="44"/>
        <end position="210"/>
    </location>
</feature>
<reference evidence="5 6" key="1">
    <citation type="submission" date="2016-10" db="EMBL/GenBank/DDBJ databases">
        <authorList>
            <person name="de Groot N.N."/>
        </authorList>
    </citation>
    <scope>NUCLEOTIDE SEQUENCE [LARGE SCALE GENOMIC DNA]</scope>
    <source>
        <strain evidence="5 6">LMG 2247</strain>
    </source>
</reference>
<organism evidence="5 6">
    <name type="scientific">Paraburkholderia phenazinium</name>
    <dbReference type="NCBI Taxonomy" id="60549"/>
    <lineage>
        <taxon>Bacteria</taxon>
        <taxon>Pseudomonadati</taxon>
        <taxon>Pseudomonadota</taxon>
        <taxon>Betaproteobacteria</taxon>
        <taxon>Burkholderiales</taxon>
        <taxon>Burkholderiaceae</taxon>
        <taxon>Paraburkholderia</taxon>
    </lineage>
</organism>
<dbReference type="SUPFAM" id="SSF54001">
    <property type="entry name" value="Cysteine proteinases"/>
    <property type="match status" value="1"/>
</dbReference>
<dbReference type="Gene3D" id="2.60.120.1130">
    <property type="match status" value="1"/>
</dbReference>
<proteinExistence type="predicted"/>
<dbReference type="Gene3D" id="3.10.620.30">
    <property type="match status" value="1"/>
</dbReference>
<keyword evidence="1" id="KW-0732">Signal</keyword>
<dbReference type="OrthoDB" id="103430at2"/>
<feature type="signal peptide" evidence="1">
    <location>
        <begin position="1"/>
        <end position="23"/>
    </location>
</feature>
<gene>
    <name evidence="5" type="ORF">SAMN05216466_10326</name>
</gene>
<dbReference type="Pfam" id="PF01841">
    <property type="entry name" value="Transglut_core"/>
    <property type="match status" value="1"/>
</dbReference>
<evidence type="ECO:0000259" key="3">
    <source>
        <dbReference type="Pfam" id="PF12969"/>
    </source>
</evidence>
<feature type="chain" id="PRO_5011478065" evidence="1">
    <location>
        <begin position="24"/>
        <end position="624"/>
    </location>
</feature>
<dbReference type="InterPro" id="IPR038765">
    <property type="entry name" value="Papain-like_cys_pep_sf"/>
</dbReference>